<evidence type="ECO:0000256" key="14">
    <source>
        <dbReference type="ARBA" id="ARBA00032850"/>
    </source>
</evidence>
<comment type="similarity">
    <text evidence="4">Belongs to the peptidase S1C family.</text>
</comment>
<dbReference type="SUPFAM" id="SSF50156">
    <property type="entry name" value="PDZ domain-like"/>
    <property type="match status" value="2"/>
</dbReference>
<dbReference type="EC" id="3.4.21.107" evidence="5"/>
<dbReference type="Pfam" id="PF13180">
    <property type="entry name" value="PDZ_2"/>
    <property type="match status" value="2"/>
</dbReference>
<evidence type="ECO:0000256" key="1">
    <source>
        <dbReference type="ARBA" id="ARBA00001772"/>
    </source>
</evidence>
<keyword evidence="10" id="KW-0574">Periplasm</keyword>
<proteinExistence type="inferred from homology"/>
<evidence type="ECO:0000256" key="11">
    <source>
        <dbReference type="ARBA" id="ARBA00022801"/>
    </source>
</evidence>
<dbReference type="EMBL" id="AEIG01000014">
    <property type="protein sequence ID" value="EGG30435.1"/>
    <property type="molecule type" value="Genomic_DNA"/>
</dbReference>
<organism evidence="18 19">
    <name type="scientific">Aequoribacter fuscus</name>
    <dbReference type="NCBI Taxonomy" id="2518989"/>
    <lineage>
        <taxon>Bacteria</taxon>
        <taxon>Pseudomonadati</taxon>
        <taxon>Pseudomonadota</taxon>
        <taxon>Gammaproteobacteria</taxon>
        <taxon>Cellvibrionales</taxon>
        <taxon>Halieaceae</taxon>
        <taxon>Aequoribacter</taxon>
    </lineage>
</organism>
<dbReference type="GO" id="GO:0042597">
    <property type="term" value="C:periplasmic space"/>
    <property type="evidence" value="ECO:0007669"/>
    <property type="project" value="UniProtKB-SubCell"/>
</dbReference>
<comment type="catalytic activity">
    <reaction evidence="1">
        <text>Acts on substrates that are at least partially unfolded. The cleavage site P1 residue is normally between a pair of hydrophobic residues, such as Val-|-Val.</text>
        <dbReference type="EC" id="3.4.21.107"/>
    </reaction>
</comment>
<feature type="binding site" evidence="16">
    <location>
        <begin position="169"/>
        <end position="171"/>
    </location>
    <ligand>
        <name>substrate</name>
    </ligand>
</feature>
<dbReference type="InterPro" id="IPR001478">
    <property type="entry name" value="PDZ"/>
</dbReference>
<dbReference type="InterPro" id="IPR036034">
    <property type="entry name" value="PDZ_sf"/>
</dbReference>
<feature type="binding site" evidence="16">
    <location>
        <position position="65"/>
    </location>
    <ligand>
        <name>substrate</name>
    </ligand>
</feature>
<feature type="domain" description="PDZ" evidence="17">
    <location>
        <begin position="222"/>
        <end position="306"/>
    </location>
</feature>
<dbReference type="GO" id="GO:0004252">
    <property type="term" value="F:serine-type endopeptidase activity"/>
    <property type="evidence" value="ECO:0007669"/>
    <property type="project" value="InterPro"/>
</dbReference>
<dbReference type="PANTHER" id="PTHR22939">
    <property type="entry name" value="SERINE PROTEASE FAMILY S1C HTRA-RELATED"/>
    <property type="match status" value="1"/>
</dbReference>
<feature type="binding site" evidence="16">
    <location>
        <position position="95"/>
    </location>
    <ligand>
        <name>substrate</name>
    </ligand>
</feature>
<keyword evidence="8" id="KW-0732">Signal</keyword>
<keyword evidence="11" id="KW-0378">Hydrolase</keyword>
<accession>F3KZK6</accession>
<protein>
    <recommendedName>
        <fullName evidence="6">Probable periplasmic serine endoprotease DegP-like</fullName>
        <ecNumber evidence="5">3.4.21.107</ecNumber>
    </recommendedName>
    <alternativeName>
        <fullName evidence="14">Protease Do</fullName>
    </alternativeName>
</protein>
<evidence type="ECO:0000259" key="17">
    <source>
        <dbReference type="PROSITE" id="PS50106"/>
    </source>
</evidence>
<dbReference type="Proteomes" id="UP000005615">
    <property type="component" value="Unassembled WGS sequence"/>
</dbReference>
<dbReference type="Gene3D" id="2.30.42.10">
    <property type="match status" value="2"/>
</dbReference>
<keyword evidence="9" id="KW-0677">Repeat</keyword>
<evidence type="ECO:0000313" key="19">
    <source>
        <dbReference type="Proteomes" id="UP000005615"/>
    </source>
</evidence>
<evidence type="ECO:0000256" key="9">
    <source>
        <dbReference type="ARBA" id="ARBA00022737"/>
    </source>
</evidence>
<dbReference type="PRINTS" id="PR00834">
    <property type="entry name" value="PROTEASES2C"/>
</dbReference>
<evidence type="ECO:0000256" key="8">
    <source>
        <dbReference type="ARBA" id="ARBA00022729"/>
    </source>
</evidence>
<evidence type="ECO:0000256" key="5">
    <source>
        <dbReference type="ARBA" id="ARBA00013035"/>
    </source>
</evidence>
<evidence type="ECO:0000256" key="16">
    <source>
        <dbReference type="PIRSR" id="PIRSR611782-2"/>
    </source>
</evidence>
<comment type="subcellular location">
    <subcellularLocation>
        <location evidence="3">Periplasm</location>
    </subcellularLocation>
</comment>
<gene>
    <name evidence="18" type="ORF">IMCC3088_412</name>
</gene>
<evidence type="ECO:0000256" key="15">
    <source>
        <dbReference type="PIRSR" id="PIRSR611782-1"/>
    </source>
</evidence>
<feature type="active site" description="Charge relay system" evidence="15">
    <location>
        <position position="171"/>
    </location>
</feature>
<evidence type="ECO:0000256" key="13">
    <source>
        <dbReference type="ARBA" id="ARBA00023016"/>
    </source>
</evidence>
<keyword evidence="7 18" id="KW-0645">Protease</keyword>
<dbReference type="SUPFAM" id="SSF50494">
    <property type="entry name" value="Trypsin-like serine proteases"/>
    <property type="match status" value="1"/>
</dbReference>
<evidence type="ECO:0000256" key="2">
    <source>
        <dbReference type="ARBA" id="ARBA00002610"/>
    </source>
</evidence>
<comment type="caution">
    <text evidence="18">The sequence shown here is derived from an EMBL/GenBank/DDBJ whole genome shotgun (WGS) entry which is preliminary data.</text>
</comment>
<dbReference type="InterPro" id="IPR001940">
    <property type="entry name" value="Peptidase_S1C"/>
</dbReference>
<name>F3KZK6_9GAMM</name>
<dbReference type="GO" id="GO:0006508">
    <property type="term" value="P:proteolysis"/>
    <property type="evidence" value="ECO:0007669"/>
    <property type="project" value="UniProtKB-KW"/>
</dbReference>
<dbReference type="NCBIfam" id="TIGR02037">
    <property type="entry name" value="degP_htrA_DO"/>
    <property type="match status" value="1"/>
</dbReference>
<dbReference type="STRING" id="2518989.IMCC3088_412"/>
<dbReference type="InterPro" id="IPR009003">
    <property type="entry name" value="Peptidase_S1_PA"/>
</dbReference>
<feature type="active site" description="Charge relay system" evidence="15">
    <location>
        <position position="65"/>
    </location>
</feature>
<dbReference type="PANTHER" id="PTHR22939:SF130">
    <property type="entry name" value="PERIPLASMIC SERINE ENDOPROTEASE DEGP-LIKE-RELATED"/>
    <property type="match status" value="1"/>
</dbReference>
<dbReference type="AlphaFoldDB" id="F3KZK6"/>
<dbReference type="SMART" id="SM00228">
    <property type="entry name" value="PDZ"/>
    <property type="match status" value="2"/>
</dbReference>
<evidence type="ECO:0000256" key="6">
    <source>
        <dbReference type="ARBA" id="ARBA00013958"/>
    </source>
</evidence>
<evidence type="ECO:0000313" key="18">
    <source>
        <dbReference type="EMBL" id="EGG30435.1"/>
    </source>
</evidence>
<evidence type="ECO:0000256" key="7">
    <source>
        <dbReference type="ARBA" id="ARBA00022670"/>
    </source>
</evidence>
<feature type="active site" description="Charge relay system" evidence="15">
    <location>
        <position position="95"/>
    </location>
</feature>
<keyword evidence="12" id="KW-0720">Serine protease</keyword>
<dbReference type="PROSITE" id="PS50106">
    <property type="entry name" value="PDZ"/>
    <property type="match status" value="2"/>
</dbReference>
<evidence type="ECO:0000256" key="3">
    <source>
        <dbReference type="ARBA" id="ARBA00004418"/>
    </source>
</evidence>
<dbReference type="Gene3D" id="2.40.10.120">
    <property type="match status" value="1"/>
</dbReference>
<keyword evidence="19" id="KW-1185">Reference proteome</keyword>
<evidence type="ECO:0000256" key="10">
    <source>
        <dbReference type="ARBA" id="ARBA00022764"/>
    </source>
</evidence>
<keyword evidence="13" id="KW-0346">Stress response</keyword>
<reference evidence="18 19" key="1">
    <citation type="journal article" date="2011" name="J. Bacteriol.">
        <title>Genome sequence of strain IMCC3088, a proteorhodopsin-containing marine bacterium belonging to the OM60/NOR5 clade.</title>
        <authorList>
            <person name="Jang Y."/>
            <person name="Oh H.M."/>
            <person name="Kang I."/>
            <person name="Lee K."/>
            <person name="Yang S.J."/>
            <person name="Cho J.C."/>
        </authorList>
    </citation>
    <scope>NUCLEOTIDE SEQUENCE [LARGE SCALE GENOMIC DNA]</scope>
    <source>
        <strain evidence="18 19">IMCC3088</strain>
    </source>
</reference>
<sequence length="427" mass="45118">MVKILVEYKAGQNRAESESFDHDALPDYLKRFFDPRGMPNSPRPRSSMGSGFVLTKDGYIVTNNHVVDGADAVVVRFSDRQEYDAVIVGLDELSDLALLKIEAEDLPTLPLAQPDELKVGEWVLAIGSPFGLDFSVTAGIVSAMGRSLPTETNDNYVPFIQTDVAINPGNSGGPLFNLAGEVVGVNSQIYTRSGGSIGLSFAIPVSVVRDVVDQLRDGGQVKRGWLGVSIQNVDKNLAEGFGLDRPRGALVVDVVDESPAAEAGLQSGDVIMTFDGESIETSSQLPHVVGLVKPGSQVEVSVMRDGTLRTLSVEVGALPERSKPVLASAQSSAENLLGLVVKNADQQTLEALGLSAAVVVEKVVPESPAAAQGILPGDAITMVGSSPIRSVADFDNAVAQLDPGQSIPLRLNRRGSPMFRGLRVPSP</sequence>
<evidence type="ECO:0000256" key="4">
    <source>
        <dbReference type="ARBA" id="ARBA00010541"/>
    </source>
</evidence>
<evidence type="ECO:0000256" key="12">
    <source>
        <dbReference type="ARBA" id="ARBA00022825"/>
    </source>
</evidence>
<dbReference type="eggNOG" id="COG0265">
    <property type="taxonomic scope" value="Bacteria"/>
</dbReference>
<dbReference type="Pfam" id="PF13365">
    <property type="entry name" value="Trypsin_2"/>
    <property type="match status" value="1"/>
</dbReference>
<dbReference type="CDD" id="cd10839">
    <property type="entry name" value="cpPDZ1_DegP-like"/>
    <property type="match status" value="1"/>
</dbReference>
<comment type="function">
    <text evidence="2">Might be efficient in the degradation of transiently denatured and unfolded proteins which accumulate in the periplasm following stress conditions.</text>
</comment>
<dbReference type="InterPro" id="IPR011782">
    <property type="entry name" value="Pept_S1C_Do"/>
</dbReference>
<feature type="domain" description="PDZ" evidence="17">
    <location>
        <begin position="326"/>
        <end position="415"/>
    </location>
</feature>